<gene>
    <name evidence="1" type="ORF">NPIL_630061</name>
</gene>
<comment type="caution">
    <text evidence="1">The sequence shown here is derived from an EMBL/GenBank/DDBJ whole genome shotgun (WGS) entry which is preliminary data.</text>
</comment>
<name>A0A8X6R577_NEPPI</name>
<reference evidence="1" key="1">
    <citation type="submission" date="2020-08" db="EMBL/GenBank/DDBJ databases">
        <title>Multicomponent nature underlies the extraordinary mechanical properties of spider dragline silk.</title>
        <authorList>
            <person name="Kono N."/>
            <person name="Nakamura H."/>
            <person name="Mori M."/>
            <person name="Yoshida Y."/>
            <person name="Ohtoshi R."/>
            <person name="Malay A.D."/>
            <person name="Moran D.A.P."/>
            <person name="Tomita M."/>
            <person name="Numata K."/>
            <person name="Arakawa K."/>
        </authorList>
    </citation>
    <scope>NUCLEOTIDE SEQUENCE</scope>
</reference>
<evidence type="ECO:0000313" key="2">
    <source>
        <dbReference type="Proteomes" id="UP000887013"/>
    </source>
</evidence>
<evidence type="ECO:0000313" key="1">
    <source>
        <dbReference type="EMBL" id="GFU50137.1"/>
    </source>
</evidence>
<dbReference type="AlphaFoldDB" id="A0A8X6R577"/>
<protein>
    <submittedName>
        <fullName evidence="1">Uncharacterized protein</fullName>
    </submittedName>
</protein>
<dbReference type="EMBL" id="BMAW01087110">
    <property type="protein sequence ID" value="GFU50137.1"/>
    <property type="molecule type" value="Genomic_DNA"/>
</dbReference>
<keyword evidence="2" id="KW-1185">Reference proteome</keyword>
<sequence length="95" mass="10984">MISFERVGIELGLQEVRADIRPQMEMLDSWDSSLVPRPFGNEHKRRKHELLIRYHTTILGRDQTGRTIALGTMHYSRGGKTRWGEPNRNLEPGGK</sequence>
<proteinExistence type="predicted"/>
<organism evidence="1 2">
    <name type="scientific">Nephila pilipes</name>
    <name type="common">Giant wood spider</name>
    <name type="synonym">Nephila maculata</name>
    <dbReference type="NCBI Taxonomy" id="299642"/>
    <lineage>
        <taxon>Eukaryota</taxon>
        <taxon>Metazoa</taxon>
        <taxon>Ecdysozoa</taxon>
        <taxon>Arthropoda</taxon>
        <taxon>Chelicerata</taxon>
        <taxon>Arachnida</taxon>
        <taxon>Araneae</taxon>
        <taxon>Araneomorphae</taxon>
        <taxon>Entelegynae</taxon>
        <taxon>Araneoidea</taxon>
        <taxon>Nephilidae</taxon>
        <taxon>Nephila</taxon>
    </lineage>
</organism>
<dbReference type="Proteomes" id="UP000887013">
    <property type="component" value="Unassembled WGS sequence"/>
</dbReference>
<accession>A0A8X6R577</accession>